<reference evidence="5" key="2">
    <citation type="submission" date="2025-08" db="UniProtKB">
        <authorList>
            <consortium name="RefSeq"/>
        </authorList>
    </citation>
    <scope>IDENTIFICATION</scope>
    <source>
        <tissue evidence="5">Leaf</tissue>
    </source>
</reference>
<accession>A0A1S3UNN2</accession>
<dbReference type="InterPro" id="IPR029058">
    <property type="entry name" value="AB_hydrolase_fold"/>
</dbReference>
<proteinExistence type="inferred from homology"/>
<dbReference type="AlphaFoldDB" id="A0A1S3UNN2"/>
<protein>
    <submittedName>
        <fullName evidence="5">Strigolactone esterase D14</fullName>
    </submittedName>
</protein>
<keyword evidence="4" id="KW-1185">Reference proteome</keyword>
<feature type="domain" description="AB hydrolase-1" evidence="3">
    <location>
        <begin position="23"/>
        <end position="255"/>
    </location>
</feature>
<dbReference type="Pfam" id="PF00561">
    <property type="entry name" value="Abhydrolase_1"/>
    <property type="match status" value="1"/>
</dbReference>
<dbReference type="OrthoDB" id="408373at2759"/>
<gene>
    <name evidence="5" type="primary">LOC106767323</name>
</gene>
<dbReference type="SUPFAM" id="SSF53474">
    <property type="entry name" value="alpha/beta-Hydrolases"/>
    <property type="match status" value="1"/>
</dbReference>
<dbReference type="RefSeq" id="XP_014507671.1">
    <property type="nucleotide sequence ID" value="XM_014652185.2"/>
</dbReference>
<reference evidence="4" key="1">
    <citation type="journal article" date="2014" name="Nat. Commun.">
        <title>Genome sequence of mungbean and insights into evolution within Vigna species.</title>
        <authorList>
            <person name="Kang Y.J."/>
            <person name="Kim S.K."/>
            <person name="Kim M.Y."/>
            <person name="Lestari P."/>
            <person name="Kim K.H."/>
            <person name="Ha B.K."/>
            <person name="Jun T.H."/>
            <person name="Hwang W.J."/>
            <person name="Lee T."/>
            <person name="Lee J."/>
            <person name="Shim S."/>
            <person name="Yoon M.Y."/>
            <person name="Jang Y.E."/>
            <person name="Han K.S."/>
            <person name="Taeprayoon P."/>
            <person name="Yoon N."/>
            <person name="Somta P."/>
            <person name="Tanya P."/>
            <person name="Kim K.S."/>
            <person name="Gwag J.G."/>
            <person name="Moon J.K."/>
            <person name="Lee Y.H."/>
            <person name="Park B.S."/>
            <person name="Bombarely A."/>
            <person name="Doyle J.J."/>
            <person name="Jackson S.A."/>
            <person name="Schafleitner R."/>
            <person name="Srinives P."/>
            <person name="Varshney R.K."/>
            <person name="Lee S.H."/>
        </authorList>
    </citation>
    <scope>NUCLEOTIDE SEQUENCE [LARGE SCALE GENOMIC DNA]</scope>
    <source>
        <strain evidence="4">cv. VC1973A</strain>
    </source>
</reference>
<dbReference type="GO" id="GO:0016787">
    <property type="term" value="F:hydrolase activity"/>
    <property type="evidence" value="ECO:0007669"/>
    <property type="project" value="UniProtKB-KW"/>
</dbReference>
<keyword evidence="2" id="KW-0378">Hydrolase</keyword>
<evidence type="ECO:0000256" key="1">
    <source>
        <dbReference type="ARBA" id="ARBA00008645"/>
    </source>
</evidence>
<dbReference type="Proteomes" id="UP000087766">
    <property type="component" value="Chromosome 7"/>
</dbReference>
<evidence type="ECO:0000313" key="4">
    <source>
        <dbReference type="Proteomes" id="UP000087766"/>
    </source>
</evidence>
<name>A0A1S3UNN2_VIGRR</name>
<dbReference type="Gene3D" id="3.40.50.1820">
    <property type="entry name" value="alpha/beta hydrolase"/>
    <property type="match status" value="1"/>
</dbReference>
<dbReference type="PANTHER" id="PTHR43039">
    <property type="entry name" value="ESTERASE-RELATED"/>
    <property type="match status" value="1"/>
</dbReference>
<dbReference type="KEGG" id="vra:106767323"/>
<dbReference type="GeneID" id="106767323"/>
<dbReference type="FunFam" id="3.40.50.1820:FF:000042">
    <property type="entry name" value="probable strigolactone esterase DAD2"/>
    <property type="match status" value="1"/>
</dbReference>
<dbReference type="InterPro" id="IPR000073">
    <property type="entry name" value="AB_hydrolase_1"/>
</dbReference>
<organism evidence="4 5">
    <name type="scientific">Vigna radiata var. radiata</name>
    <name type="common">Mung bean</name>
    <name type="synonym">Phaseolus aureus</name>
    <dbReference type="NCBI Taxonomy" id="3916"/>
    <lineage>
        <taxon>Eukaryota</taxon>
        <taxon>Viridiplantae</taxon>
        <taxon>Streptophyta</taxon>
        <taxon>Embryophyta</taxon>
        <taxon>Tracheophyta</taxon>
        <taxon>Spermatophyta</taxon>
        <taxon>Magnoliopsida</taxon>
        <taxon>eudicotyledons</taxon>
        <taxon>Gunneridae</taxon>
        <taxon>Pentapetalae</taxon>
        <taxon>rosids</taxon>
        <taxon>fabids</taxon>
        <taxon>Fabales</taxon>
        <taxon>Fabaceae</taxon>
        <taxon>Papilionoideae</taxon>
        <taxon>50 kb inversion clade</taxon>
        <taxon>NPAAA clade</taxon>
        <taxon>indigoferoid/millettioid clade</taxon>
        <taxon>Phaseoleae</taxon>
        <taxon>Vigna</taxon>
    </lineage>
</organism>
<evidence type="ECO:0000256" key="2">
    <source>
        <dbReference type="ARBA" id="ARBA00022801"/>
    </source>
</evidence>
<comment type="similarity">
    <text evidence="1">Belongs to the AB hydrolase superfamily.</text>
</comment>
<evidence type="ECO:0000259" key="3">
    <source>
        <dbReference type="Pfam" id="PF00561"/>
    </source>
</evidence>
<sequence>MATSKRCLWEALNGRSEGSGAETLVLAHGYGMEQSMWDKVVPLLAESYRVVTFDWVCAGSVKNEKLYDPVKYSSYEAFADDLITLVQEMNLKDVTYVGSSMSGIIGCIASVKTPQLFKTLILVGSSPSFLNSDGYEGGFNRSDIEQLLSNIENNYESFVSAFASLIADPSNEESVKKYEEGLKNMGGEVGLPLAKTIFYSDWREMLEKVETPCTIIQTKKDAAVPHSVALYMQNKIKGKVRLEIIDTLGHFPQITAHLHFVQVLKAALGS</sequence>
<evidence type="ECO:0000313" key="5">
    <source>
        <dbReference type="RefSeq" id="XP_014507671.1"/>
    </source>
</evidence>